<comment type="caution">
    <text evidence="1">The sequence shown here is derived from an EMBL/GenBank/DDBJ whole genome shotgun (WGS) entry which is preliminary data.</text>
</comment>
<feature type="non-terminal residue" evidence="1">
    <location>
        <position position="1"/>
    </location>
</feature>
<reference evidence="1" key="1">
    <citation type="journal article" date="2019" name="Sci. Rep.">
        <title>Draft genome of Tanacetum cinerariifolium, the natural source of mosquito coil.</title>
        <authorList>
            <person name="Yamashiro T."/>
            <person name="Shiraishi A."/>
            <person name="Satake H."/>
            <person name="Nakayama K."/>
        </authorList>
    </citation>
    <scope>NUCLEOTIDE SEQUENCE</scope>
</reference>
<proteinExistence type="predicted"/>
<accession>A0A699QC54</accession>
<dbReference type="EMBL" id="BKCJ010976142">
    <property type="protein sequence ID" value="GFC58079.1"/>
    <property type="molecule type" value="Genomic_DNA"/>
</dbReference>
<name>A0A699QC54_TANCI</name>
<evidence type="ECO:0000313" key="1">
    <source>
        <dbReference type="EMBL" id="GFC58079.1"/>
    </source>
</evidence>
<gene>
    <name evidence="1" type="ORF">Tci_830049</name>
</gene>
<protein>
    <submittedName>
        <fullName evidence="1">Uncharacterized protein</fullName>
    </submittedName>
</protein>
<dbReference type="AlphaFoldDB" id="A0A699QC54"/>
<sequence length="72" mass="7523">GCIQTGGIIELIDADKDVSLDTAKIERDADVQRRQAESQEVVTVVAATITAATTPITATTITAAPSAARKRK</sequence>
<organism evidence="1">
    <name type="scientific">Tanacetum cinerariifolium</name>
    <name type="common">Dalmatian daisy</name>
    <name type="synonym">Chrysanthemum cinerariifolium</name>
    <dbReference type="NCBI Taxonomy" id="118510"/>
    <lineage>
        <taxon>Eukaryota</taxon>
        <taxon>Viridiplantae</taxon>
        <taxon>Streptophyta</taxon>
        <taxon>Embryophyta</taxon>
        <taxon>Tracheophyta</taxon>
        <taxon>Spermatophyta</taxon>
        <taxon>Magnoliopsida</taxon>
        <taxon>eudicotyledons</taxon>
        <taxon>Gunneridae</taxon>
        <taxon>Pentapetalae</taxon>
        <taxon>asterids</taxon>
        <taxon>campanulids</taxon>
        <taxon>Asterales</taxon>
        <taxon>Asteraceae</taxon>
        <taxon>Asteroideae</taxon>
        <taxon>Anthemideae</taxon>
        <taxon>Anthemidinae</taxon>
        <taxon>Tanacetum</taxon>
    </lineage>
</organism>